<dbReference type="RefSeq" id="WP_066411061.1">
    <property type="nucleotide sequence ID" value="NZ_FKBS01000014.1"/>
</dbReference>
<proteinExistence type="predicted"/>
<dbReference type="OrthoDB" id="1680494at2"/>
<dbReference type="InterPro" id="IPR007487">
    <property type="entry name" value="ABC_transpt-TYRBP-like"/>
</dbReference>
<gene>
    <name evidence="2" type="ORF">SAMEA1982600_02009</name>
</gene>
<feature type="signal peptide" evidence="1">
    <location>
        <begin position="1"/>
        <end position="21"/>
    </location>
</feature>
<evidence type="ECO:0000256" key="1">
    <source>
        <dbReference type="SAM" id="SignalP"/>
    </source>
</evidence>
<dbReference type="PANTHER" id="PTHR35271:SF1">
    <property type="entry name" value="ABC TRANSPORTER, SUBSTRATE-BINDING LIPOPROTEIN"/>
    <property type="match status" value="1"/>
</dbReference>
<sequence length="392" mass="42462">MTKLLSSLFLSLALLAPAAQAQQDPAATAPATAAVFPTTPKAKPGGGKWRLGYFESGDYSEYPRTLRVIVAGLQQLGWLSVPAIPDGLNGRQMWSFLAENAKSDTLQFVDDAWWQPGNFDAARRPAVRQAITDRLAKRHDIDLIIAMGTLAGQDMAMLGAPVATVVASTSDAVGARIVKSVEDSGLDNLHARVQPERYQRQVRLFHEIVPFKTLGLVYEDSPEGRTYAAVPAVEQVAKELGFQVKSCNAASNGIPVEDATRNAVDCYRKLSNQVDAMYVTVHRGITPQSVGQVAEVLRTAQVPSFAMLGSEQVRDGLLMSLAQADYSYVGLFHAETIARIFNGAKPRQLSQIWIDPAKIALNLDTARGIGFDPPVDILLAADEVYEGRKSAQ</sequence>
<organism evidence="2 3">
    <name type="scientific">Bordetella ansorpii</name>
    <dbReference type="NCBI Taxonomy" id="288768"/>
    <lineage>
        <taxon>Bacteria</taxon>
        <taxon>Pseudomonadati</taxon>
        <taxon>Pseudomonadota</taxon>
        <taxon>Betaproteobacteria</taxon>
        <taxon>Burkholderiales</taxon>
        <taxon>Alcaligenaceae</taxon>
        <taxon>Bordetella</taxon>
    </lineage>
</organism>
<dbReference type="PANTHER" id="PTHR35271">
    <property type="entry name" value="ABC TRANSPORTER, SUBSTRATE-BINDING LIPOPROTEIN-RELATED"/>
    <property type="match status" value="1"/>
</dbReference>
<dbReference type="Pfam" id="PF04392">
    <property type="entry name" value="ABC_sub_bind"/>
    <property type="match status" value="1"/>
</dbReference>
<protein>
    <submittedName>
        <fullName evidence="2">ABC-type uncharacterized transport system, periplasmic component</fullName>
    </submittedName>
</protein>
<dbReference type="Gene3D" id="3.40.50.2300">
    <property type="match status" value="2"/>
</dbReference>
<accession>A0A157NWI8</accession>
<dbReference type="EMBL" id="FKBS01000014">
    <property type="protein sequence ID" value="SAI25561.1"/>
    <property type="molecule type" value="Genomic_DNA"/>
</dbReference>
<evidence type="ECO:0000313" key="3">
    <source>
        <dbReference type="Proteomes" id="UP000077037"/>
    </source>
</evidence>
<reference evidence="2 3" key="1">
    <citation type="submission" date="2016-03" db="EMBL/GenBank/DDBJ databases">
        <authorList>
            <consortium name="Pathogen Informatics"/>
        </authorList>
    </citation>
    <scope>NUCLEOTIDE SEQUENCE [LARGE SCALE GENOMIC DNA]</scope>
    <source>
        <strain evidence="2 3">NCTC13364</strain>
    </source>
</reference>
<feature type="chain" id="PRO_5007614653" evidence="1">
    <location>
        <begin position="22"/>
        <end position="392"/>
    </location>
</feature>
<dbReference type="AlphaFoldDB" id="A0A157NWI8"/>
<dbReference type="Proteomes" id="UP000077037">
    <property type="component" value="Unassembled WGS sequence"/>
</dbReference>
<evidence type="ECO:0000313" key="2">
    <source>
        <dbReference type="EMBL" id="SAI25561.1"/>
    </source>
</evidence>
<keyword evidence="1" id="KW-0732">Signal</keyword>
<name>A0A157NWI8_9BORD</name>